<feature type="region of interest" description="Disordered" evidence="1">
    <location>
        <begin position="64"/>
        <end position="120"/>
    </location>
</feature>
<organism evidence="2">
    <name type="scientific">Hordeum vulgare subsp. vulgare</name>
    <name type="common">Domesticated barley</name>
    <dbReference type="NCBI Taxonomy" id="112509"/>
    <lineage>
        <taxon>Eukaryota</taxon>
        <taxon>Viridiplantae</taxon>
        <taxon>Streptophyta</taxon>
        <taxon>Embryophyta</taxon>
        <taxon>Tracheophyta</taxon>
        <taxon>Spermatophyta</taxon>
        <taxon>Magnoliopsida</taxon>
        <taxon>Liliopsida</taxon>
        <taxon>Poales</taxon>
        <taxon>Poaceae</taxon>
        <taxon>BOP clade</taxon>
        <taxon>Pooideae</taxon>
        <taxon>Triticodae</taxon>
        <taxon>Triticeae</taxon>
        <taxon>Hordeinae</taxon>
        <taxon>Hordeum</taxon>
    </lineage>
</organism>
<dbReference type="EMBL" id="AK358152">
    <property type="protein sequence ID" value="BAJ89366.1"/>
    <property type="molecule type" value="mRNA"/>
</dbReference>
<proteinExistence type="evidence at transcript level"/>
<protein>
    <submittedName>
        <fullName evidence="2">Predicted protein</fullName>
    </submittedName>
</protein>
<name>F2D2P5_HORVV</name>
<dbReference type="KEGG" id="hvg:123447839"/>
<sequence>MLRLRSSILAHLLSSSPAASPASPLHRLISAAVPAIPPNPSGFAVEEYLVSTCGLTQAQAVKASTKLSHLKSPANPTPSSPSSPASASPAPTSPPSSPRTRDSSAPTWRESWPPTSPCSPAPGYRIPRSRASSLSAAPNFVTEPWVSYRICWCCLVVFTWNMMIRRIGDS</sequence>
<dbReference type="RefSeq" id="XP_044980467.1">
    <property type="nucleotide sequence ID" value="XM_045124532.1"/>
</dbReference>
<dbReference type="GeneID" id="123447839"/>
<reference evidence="2" key="1">
    <citation type="journal article" date="2011" name="Plant Physiol.">
        <title>Comprehensive sequence analysis of 24,783 barley full-length cDNAs derived from 12 clone libraries.</title>
        <authorList>
            <person name="Matsumoto T."/>
            <person name="Tanaka T."/>
            <person name="Sakai H."/>
            <person name="Amano N."/>
            <person name="Kanamori H."/>
            <person name="Kurita K."/>
            <person name="Kikuta A."/>
            <person name="Kamiya K."/>
            <person name="Yamamoto M."/>
            <person name="Ikawa H."/>
            <person name="Fujii N."/>
            <person name="Hori K."/>
            <person name="Itoh T."/>
            <person name="Sato K."/>
        </authorList>
    </citation>
    <scope>NUCLEOTIDE SEQUENCE</scope>
    <source>
        <tissue evidence="2">Shoot</tissue>
    </source>
</reference>
<evidence type="ECO:0000313" key="2">
    <source>
        <dbReference type="EMBL" id="BAJ89366.1"/>
    </source>
</evidence>
<accession>F2D2P5</accession>
<dbReference type="AlphaFoldDB" id="F2D2P5"/>
<dbReference type="OrthoDB" id="637682at2759"/>
<evidence type="ECO:0000256" key="1">
    <source>
        <dbReference type="SAM" id="MobiDB-lite"/>
    </source>
</evidence>